<protein>
    <submittedName>
        <fullName evidence="1">Uncharacterized protein</fullName>
    </submittedName>
</protein>
<proteinExistence type="predicted"/>
<dbReference type="EMBL" id="JAELVR010000006">
    <property type="protein sequence ID" value="MBJ6371800.1"/>
    <property type="molecule type" value="Genomic_DNA"/>
</dbReference>
<comment type="caution">
    <text evidence="1">The sequence shown here is derived from an EMBL/GenBank/DDBJ whole genome shotgun (WGS) entry which is preliminary data.</text>
</comment>
<reference evidence="1" key="1">
    <citation type="submission" date="2020-12" db="EMBL/GenBank/DDBJ databases">
        <title>Sedimentitalea sp. nov., isolated from sand in Incheon.</title>
        <authorList>
            <person name="Kim W."/>
        </authorList>
    </citation>
    <scope>NUCLEOTIDE SEQUENCE</scope>
    <source>
        <strain evidence="1">CAU 1593</strain>
    </source>
</reference>
<keyword evidence="2" id="KW-1185">Reference proteome</keyword>
<dbReference type="RefSeq" id="WP_199024667.1">
    <property type="nucleotide sequence ID" value="NZ_JAELVR010000006.1"/>
</dbReference>
<dbReference type="AlphaFoldDB" id="A0A8J7J1V1"/>
<evidence type="ECO:0000313" key="1">
    <source>
        <dbReference type="EMBL" id="MBJ6371800.1"/>
    </source>
</evidence>
<evidence type="ECO:0000313" key="2">
    <source>
        <dbReference type="Proteomes" id="UP000619079"/>
    </source>
</evidence>
<gene>
    <name evidence="1" type="ORF">JF290_09695</name>
</gene>
<accession>A0A8J7J1V1</accession>
<organism evidence="1 2">
    <name type="scientific">Sedimentitalea arenosa</name>
    <dbReference type="NCBI Taxonomy" id="2798803"/>
    <lineage>
        <taxon>Bacteria</taxon>
        <taxon>Pseudomonadati</taxon>
        <taxon>Pseudomonadota</taxon>
        <taxon>Alphaproteobacteria</taxon>
        <taxon>Rhodobacterales</taxon>
        <taxon>Paracoccaceae</taxon>
        <taxon>Sedimentitalea</taxon>
    </lineage>
</organism>
<name>A0A8J7J1V1_9RHOB</name>
<dbReference type="Proteomes" id="UP000619079">
    <property type="component" value="Unassembled WGS sequence"/>
</dbReference>
<sequence length="99" mass="11323">MSKNFERRDTRFSADGRTVFVRLRINRKDFEFARSWAEFHAAADPAGTAEDHLEGYLSMALLEAREHAKWRAPPEIEALYPAVDKGLRGLPDMDDGIPF</sequence>